<reference evidence="1" key="3">
    <citation type="submission" date="2023-05" db="EMBL/GenBank/DDBJ databases">
        <authorList>
            <person name="Smith C.H."/>
        </authorList>
    </citation>
    <scope>NUCLEOTIDE SEQUENCE</scope>
    <source>
        <strain evidence="1">CHS0354</strain>
        <tissue evidence="1">Mantle</tissue>
    </source>
</reference>
<sequence length="234" mass="26012">MSSHPSWHPHLYFPQITGAGAGNGTDVLYQVITGHTDTVICQRQYTGFFIKRKLNFEIGVVPQYFRVRQRAEPHFTDGIGSIGNQFAQVYVRIRVQRGHSFINTRSGYLFSKRHTENAYQRQNRQDTAKSIGLGGLSGIFPVHCSAAQTGLAGRDGGRHWIFPHIVLYGTAKATDDPQRIVKHRGSMRVPCGKPALPVTCIHAFPSVLFHTSFRLPEPPVPPITHSALSNTAEV</sequence>
<accession>A0AAE0T6V9</accession>
<comment type="caution">
    <text evidence="1">The sequence shown here is derived from an EMBL/GenBank/DDBJ whole genome shotgun (WGS) entry which is preliminary data.</text>
</comment>
<dbReference type="EMBL" id="JAEAOA010000186">
    <property type="protein sequence ID" value="KAK3604283.1"/>
    <property type="molecule type" value="Genomic_DNA"/>
</dbReference>
<name>A0AAE0T6V9_9BIVA</name>
<reference evidence="1" key="2">
    <citation type="journal article" date="2021" name="Genome Biol. Evol.">
        <title>Developing a high-quality reference genome for a parasitic bivalve with doubly uniparental inheritance (Bivalvia: Unionida).</title>
        <authorList>
            <person name="Smith C.H."/>
        </authorList>
    </citation>
    <scope>NUCLEOTIDE SEQUENCE</scope>
    <source>
        <strain evidence="1">CHS0354</strain>
        <tissue evidence="1">Mantle</tissue>
    </source>
</reference>
<dbReference type="Proteomes" id="UP001195483">
    <property type="component" value="Unassembled WGS sequence"/>
</dbReference>
<organism evidence="1 2">
    <name type="scientific">Potamilus streckersoni</name>
    <dbReference type="NCBI Taxonomy" id="2493646"/>
    <lineage>
        <taxon>Eukaryota</taxon>
        <taxon>Metazoa</taxon>
        <taxon>Spiralia</taxon>
        <taxon>Lophotrochozoa</taxon>
        <taxon>Mollusca</taxon>
        <taxon>Bivalvia</taxon>
        <taxon>Autobranchia</taxon>
        <taxon>Heteroconchia</taxon>
        <taxon>Palaeoheterodonta</taxon>
        <taxon>Unionida</taxon>
        <taxon>Unionoidea</taxon>
        <taxon>Unionidae</taxon>
        <taxon>Ambleminae</taxon>
        <taxon>Lampsilini</taxon>
        <taxon>Potamilus</taxon>
    </lineage>
</organism>
<gene>
    <name evidence="1" type="ORF">CHS0354_002091</name>
</gene>
<evidence type="ECO:0000313" key="2">
    <source>
        <dbReference type="Proteomes" id="UP001195483"/>
    </source>
</evidence>
<reference evidence="1" key="1">
    <citation type="journal article" date="2021" name="Genome Biol. Evol.">
        <title>A High-Quality Reference Genome for a Parasitic Bivalve with Doubly Uniparental Inheritance (Bivalvia: Unionida).</title>
        <authorList>
            <person name="Smith C.H."/>
        </authorList>
    </citation>
    <scope>NUCLEOTIDE SEQUENCE</scope>
    <source>
        <strain evidence="1">CHS0354</strain>
    </source>
</reference>
<dbReference type="AlphaFoldDB" id="A0AAE0T6V9"/>
<proteinExistence type="predicted"/>
<evidence type="ECO:0000313" key="1">
    <source>
        <dbReference type="EMBL" id="KAK3604283.1"/>
    </source>
</evidence>
<keyword evidence="2" id="KW-1185">Reference proteome</keyword>
<protein>
    <submittedName>
        <fullName evidence="1">Uncharacterized protein</fullName>
    </submittedName>
</protein>